<reference evidence="8 9" key="1">
    <citation type="submission" date="2015-09" db="EMBL/GenBank/DDBJ databases">
        <authorList>
            <consortium name="Pathogen Informatics"/>
        </authorList>
    </citation>
    <scope>NUCLEOTIDE SEQUENCE [LARGE SCALE GENOMIC DNA]</scope>
    <source>
        <strain evidence="1 8">2789STDY5608791</strain>
        <strain evidence="2 9">2789STDY5834942</strain>
    </source>
</reference>
<evidence type="ECO:0000313" key="8">
    <source>
        <dbReference type="Proteomes" id="UP000095419"/>
    </source>
</evidence>
<evidence type="ECO:0000313" key="7">
    <source>
        <dbReference type="EMBL" id="RGV37124.1"/>
    </source>
</evidence>
<evidence type="ECO:0000313" key="12">
    <source>
        <dbReference type="Proteomes" id="UP000285343"/>
    </source>
</evidence>
<dbReference type="EMBL" id="QSRB01000001">
    <property type="protein sequence ID" value="RGK88267.1"/>
    <property type="molecule type" value="Genomic_DNA"/>
</dbReference>
<evidence type="ECO:0000313" key="11">
    <source>
        <dbReference type="Proteomes" id="UP000261295"/>
    </source>
</evidence>
<dbReference type="EMBL" id="WCTM01000006">
    <property type="protein sequence ID" value="KAB4242315.1"/>
    <property type="molecule type" value="Genomic_DNA"/>
</dbReference>
<dbReference type="Proteomes" id="UP000487221">
    <property type="component" value="Unassembled WGS sequence"/>
</dbReference>
<evidence type="ECO:0000313" key="9">
    <source>
        <dbReference type="Proteomes" id="UP000095788"/>
    </source>
</evidence>
<evidence type="ECO:0000313" key="5">
    <source>
        <dbReference type="EMBL" id="RGK88267.1"/>
    </source>
</evidence>
<dbReference type="Proteomes" id="UP000285343">
    <property type="component" value="Unassembled WGS sequence"/>
</dbReference>
<dbReference type="EMBL" id="QRZC01000038">
    <property type="protein sequence ID" value="RGV37124.1"/>
    <property type="molecule type" value="Genomic_DNA"/>
</dbReference>
<dbReference type="Proteomes" id="UP000260874">
    <property type="component" value="Unassembled WGS sequence"/>
</dbReference>
<dbReference type="Proteomes" id="UP000095788">
    <property type="component" value="Unassembled WGS sequence"/>
</dbReference>
<dbReference type="EMBL" id="CYZF01000016">
    <property type="protein sequence ID" value="CUP57761.1"/>
    <property type="molecule type" value="Genomic_DNA"/>
</dbReference>
<evidence type="ECO:0000313" key="3">
    <source>
        <dbReference type="EMBL" id="KAB4182905.1"/>
    </source>
</evidence>
<proteinExistence type="predicted"/>
<accession>A0A174PDZ0</accession>
<reference evidence="10 11" key="2">
    <citation type="submission" date="2018-08" db="EMBL/GenBank/DDBJ databases">
        <title>A genome reference for cultivated species of the human gut microbiota.</title>
        <authorList>
            <person name="Zou Y."/>
            <person name="Xue W."/>
            <person name="Luo G."/>
        </authorList>
    </citation>
    <scope>NUCLEOTIDE SEQUENCE [LARGE SCALE GENOMIC DNA]</scope>
    <source>
        <strain evidence="7 12">AF14-42</strain>
        <strain evidence="6 11">OM07-9</strain>
        <strain evidence="5 10">TF09-22</strain>
    </source>
</reference>
<name>A0A174PDZ0_BACUN</name>
<dbReference type="Proteomes" id="UP000431575">
    <property type="component" value="Unassembled WGS sequence"/>
</dbReference>
<dbReference type="Proteomes" id="UP000095419">
    <property type="component" value="Unassembled WGS sequence"/>
</dbReference>
<reference evidence="13 14" key="3">
    <citation type="journal article" date="2019" name="Nat. Med.">
        <title>A library of human gut bacterial isolates paired with longitudinal multiomics data enables mechanistic microbiome research.</title>
        <authorList>
            <person name="Poyet M."/>
            <person name="Groussin M."/>
            <person name="Gibbons S.M."/>
            <person name="Avila-Pacheco J."/>
            <person name="Jiang X."/>
            <person name="Kearney S.M."/>
            <person name="Perrotta A.R."/>
            <person name="Berdy B."/>
            <person name="Zhao S."/>
            <person name="Lieberman T.D."/>
            <person name="Swanson P.K."/>
            <person name="Smith M."/>
            <person name="Roesemann S."/>
            <person name="Alexander J.E."/>
            <person name="Rich S.A."/>
            <person name="Livny J."/>
            <person name="Vlamakis H."/>
            <person name="Clish C."/>
            <person name="Bullock K."/>
            <person name="Deik A."/>
            <person name="Scott J."/>
            <person name="Pierce K.A."/>
            <person name="Xavier R.J."/>
            <person name="Alm E.J."/>
        </authorList>
    </citation>
    <scope>NUCLEOTIDE SEQUENCE [LARGE SCALE GENOMIC DNA]</scope>
    <source>
        <strain evidence="3 14">BIOML-A19</strain>
        <strain evidence="4 13">BIOML-A6</strain>
    </source>
</reference>
<dbReference type="RefSeq" id="WP_016272767.1">
    <property type="nucleotide sequence ID" value="NZ_CALNHV010000007.1"/>
</dbReference>
<dbReference type="EMBL" id="WCTY01000022">
    <property type="protein sequence ID" value="KAB4182905.1"/>
    <property type="molecule type" value="Genomic_DNA"/>
</dbReference>
<protein>
    <submittedName>
        <fullName evidence="1">Gas vesicle protein</fullName>
    </submittedName>
    <submittedName>
        <fullName evidence="3">YtxH domain-containing protein</fullName>
    </submittedName>
</protein>
<evidence type="ECO:0000313" key="10">
    <source>
        <dbReference type="Proteomes" id="UP000260874"/>
    </source>
</evidence>
<evidence type="ECO:0000313" key="13">
    <source>
        <dbReference type="Proteomes" id="UP000431575"/>
    </source>
</evidence>
<dbReference type="AlphaFoldDB" id="A0A174PDZ0"/>
<dbReference type="EMBL" id="CZBF01000003">
    <property type="protein sequence ID" value="CUP92699.1"/>
    <property type="molecule type" value="Genomic_DNA"/>
</dbReference>
<organism evidence="1 8">
    <name type="scientific">Bacteroides uniformis</name>
    <dbReference type="NCBI Taxonomy" id="820"/>
    <lineage>
        <taxon>Bacteria</taxon>
        <taxon>Pseudomonadati</taxon>
        <taxon>Bacteroidota</taxon>
        <taxon>Bacteroidia</taxon>
        <taxon>Bacteroidales</taxon>
        <taxon>Bacteroidaceae</taxon>
        <taxon>Bacteroides</taxon>
    </lineage>
</organism>
<sequence>METSKSNFLIGLAIGSAIGALAQRFSRTAKAKMLKKKIHNAMAKIADRAESLTETVRDKALDASTKTADKVADATFDVAEKADTLKSKVHAAALEAKK</sequence>
<evidence type="ECO:0000313" key="6">
    <source>
        <dbReference type="EMBL" id="RGM58052.1"/>
    </source>
</evidence>
<dbReference type="Proteomes" id="UP000261295">
    <property type="component" value="Unassembled WGS sequence"/>
</dbReference>
<dbReference type="EMBL" id="QSTL01000002">
    <property type="protein sequence ID" value="RGM58052.1"/>
    <property type="molecule type" value="Genomic_DNA"/>
</dbReference>
<evidence type="ECO:0000313" key="4">
    <source>
        <dbReference type="EMBL" id="KAB4242315.1"/>
    </source>
</evidence>
<evidence type="ECO:0000313" key="1">
    <source>
        <dbReference type="EMBL" id="CUP57761.1"/>
    </source>
</evidence>
<gene>
    <name evidence="7" type="ORF">DWW14_20485</name>
    <name evidence="6" type="ORF">DXC07_04565</name>
    <name evidence="5" type="ORF">DXC91_01535</name>
    <name evidence="1" type="ORF">ERS417307_03984</name>
    <name evidence="2" type="ORF">ERS852554_02314</name>
    <name evidence="4" type="ORF">GAP41_11845</name>
    <name evidence="3" type="ORF">GAQ44_12515</name>
</gene>
<evidence type="ECO:0000313" key="2">
    <source>
        <dbReference type="EMBL" id="CUP92699.1"/>
    </source>
</evidence>
<evidence type="ECO:0000313" key="14">
    <source>
        <dbReference type="Proteomes" id="UP000487221"/>
    </source>
</evidence>